<dbReference type="EMBL" id="SNRW01005620">
    <property type="protein sequence ID" value="KAA6384712.1"/>
    <property type="molecule type" value="Genomic_DNA"/>
</dbReference>
<organism evidence="1 2">
    <name type="scientific">Streblomastix strix</name>
    <dbReference type="NCBI Taxonomy" id="222440"/>
    <lineage>
        <taxon>Eukaryota</taxon>
        <taxon>Metamonada</taxon>
        <taxon>Preaxostyla</taxon>
        <taxon>Oxymonadida</taxon>
        <taxon>Streblomastigidae</taxon>
        <taxon>Streblomastix</taxon>
    </lineage>
</organism>
<dbReference type="InterPro" id="IPR013320">
    <property type="entry name" value="ConA-like_dom_sf"/>
</dbReference>
<dbReference type="InterPro" id="IPR043136">
    <property type="entry name" value="B30.2/SPRY_sf"/>
</dbReference>
<evidence type="ECO:0000313" key="1">
    <source>
        <dbReference type="EMBL" id="KAA6384712.1"/>
    </source>
</evidence>
<evidence type="ECO:0008006" key="3">
    <source>
        <dbReference type="Google" id="ProtNLM"/>
    </source>
</evidence>
<name>A0A5J4VQ40_9EUKA</name>
<dbReference type="Proteomes" id="UP000324800">
    <property type="component" value="Unassembled WGS sequence"/>
</dbReference>
<comment type="caution">
    <text evidence="1">The sequence shown here is derived from an EMBL/GenBank/DDBJ whole genome shotgun (WGS) entry which is preliminary data.</text>
</comment>
<reference evidence="1 2" key="1">
    <citation type="submission" date="2019-03" db="EMBL/GenBank/DDBJ databases">
        <title>Single cell metagenomics reveals metabolic interactions within the superorganism composed of flagellate Streblomastix strix and complex community of Bacteroidetes bacteria on its surface.</title>
        <authorList>
            <person name="Treitli S.C."/>
            <person name="Kolisko M."/>
            <person name="Husnik F."/>
            <person name="Keeling P."/>
            <person name="Hampl V."/>
        </authorList>
    </citation>
    <scope>NUCLEOTIDE SEQUENCE [LARGE SCALE GENOMIC DNA]</scope>
    <source>
        <strain evidence="1">ST1C</strain>
    </source>
</reference>
<evidence type="ECO:0000313" key="2">
    <source>
        <dbReference type="Proteomes" id="UP000324800"/>
    </source>
</evidence>
<dbReference type="SUPFAM" id="SSF49899">
    <property type="entry name" value="Concanavalin A-like lectins/glucanases"/>
    <property type="match status" value="1"/>
</dbReference>
<proteinExistence type="predicted"/>
<protein>
    <recommendedName>
        <fullName evidence="3">B30.2/SPRY domain-containing protein</fullName>
    </recommendedName>
</protein>
<feature type="non-terminal residue" evidence="1">
    <location>
        <position position="1"/>
    </location>
</feature>
<dbReference type="AlphaFoldDB" id="A0A5J4VQ40"/>
<accession>A0A5J4VQ40</accession>
<dbReference type="Gene3D" id="2.60.120.920">
    <property type="match status" value="1"/>
</dbReference>
<sequence>RYIDILNPDPTDIEFADVDGIMKKISKKQDKYNTVSLTQVMDHDIWSIEVIFSNSSNGQAAVGIVRDTFNISAGIRPRDNSPQTDNIAIYQGAAMDNGHAHYKGSCIEGVTSFTDNQIVRLELDFGKGTLIFFLNDTQQKVYFAGIKEKVRFVIYMYNAGSFCTIRSLKKLEASNYTANGTAVQW</sequence>
<gene>
    <name evidence="1" type="ORF">EZS28_019760</name>
</gene>